<dbReference type="AlphaFoldDB" id="A0A069QIN7"/>
<dbReference type="PROSITE" id="PS51257">
    <property type="entry name" value="PROKAR_LIPOPROTEIN"/>
    <property type="match status" value="1"/>
</dbReference>
<reference evidence="1 2" key="1">
    <citation type="submission" date="2013-08" db="EMBL/GenBank/DDBJ databases">
        <authorList>
            <person name="Weinstock G."/>
            <person name="Sodergren E."/>
            <person name="Wylie T."/>
            <person name="Fulton L."/>
            <person name="Fulton R."/>
            <person name="Fronick C."/>
            <person name="O'Laughlin M."/>
            <person name="Godfrey J."/>
            <person name="Miner T."/>
            <person name="Herter B."/>
            <person name="Appelbaum E."/>
            <person name="Cordes M."/>
            <person name="Lek S."/>
            <person name="Wollam A."/>
            <person name="Pepin K.H."/>
            <person name="Palsikar V.B."/>
            <person name="Mitreva M."/>
            <person name="Wilson R.K."/>
        </authorList>
    </citation>
    <scope>NUCLEOTIDE SEQUENCE [LARGE SCALE GENOMIC DNA]</scope>
    <source>
        <strain evidence="1 2">ATCC 15930</strain>
    </source>
</reference>
<dbReference type="HOGENOM" id="CLU_615173_0_0_10"/>
<comment type="caution">
    <text evidence="1">The sequence shown here is derived from an EMBL/GenBank/DDBJ whole genome shotgun (WGS) entry which is preliminary data.</text>
</comment>
<evidence type="ECO:0008006" key="3">
    <source>
        <dbReference type="Google" id="ProtNLM"/>
    </source>
</evidence>
<sequence>MMFIKVLFRVILILMVSTSCKGHRSKPMSKTGIDTSRFELIDMKEKEIRQYYASWCDVGLDGIAVMPTEQQERYTDIAIELLHEALSKAGYKPVTNQKAAAAIRKYFNVDITEKNCLLHRYGIHRYVCKSEAINDRDAQKKLMSPEVDEADDFWDLQIFVPNYNYIVYHPTIDQAVQIDGFNLEDCDLNNIKVDKLSYRLDKSILYQNLFIFYDSKAAFVWLKANNPSFLTYLFVDYGYDKSDEINKMVLDQIDVKNGFPPSGNGYKNVFASRNKSGRLLIHQGLLQYMSTHANEKNLYFCMLDDYLSSLLEIGRIPNFEGFTREERFEIGAYVGYYYGLMYDKCCANSCNTGAFDHFVYYNKDFVAYIKQNNYMGLKGYENIIQKAHERESSSIATLEHNQTDE</sequence>
<evidence type="ECO:0000313" key="2">
    <source>
        <dbReference type="Proteomes" id="UP000027442"/>
    </source>
</evidence>
<proteinExistence type="predicted"/>
<evidence type="ECO:0000313" key="1">
    <source>
        <dbReference type="EMBL" id="KDR52562.1"/>
    </source>
</evidence>
<dbReference type="eggNOG" id="ENOG5032R6E">
    <property type="taxonomic scope" value="Bacteria"/>
</dbReference>
<gene>
    <name evidence="1" type="ORF">HMPREF1991_01357</name>
</gene>
<keyword evidence="2" id="KW-1185">Reference proteome</keyword>
<accession>A0A069QIN7</accession>
<dbReference type="PATRIC" id="fig|1122985.7.peg.1412"/>
<name>A0A069QIN7_HOYLO</name>
<protein>
    <recommendedName>
        <fullName evidence="3">Lipoprotein</fullName>
    </recommendedName>
</protein>
<dbReference type="EMBL" id="JNGW01000056">
    <property type="protein sequence ID" value="KDR52562.1"/>
    <property type="molecule type" value="Genomic_DNA"/>
</dbReference>
<dbReference type="Proteomes" id="UP000027442">
    <property type="component" value="Unassembled WGS sequence"/>
</dbReference>
<organism evidence="1 2">
    <name type="scientific">Hoylesella loescheii DSM 19665 = JCM 12249 = ATCC 15930</name>
    <dbReference type="NCBI Taxonomy" id="1122985"/>
    <lineage>
        <taxon>Bacteria</taxon>
        <taxon>Pseudomonadati</taxon>
        <taxon>Bacteroidota</taxon>
        <taxon>Bacteroidia</taxon>
        <taxon>Bacteroidales</taxon>
        <taxon>Prevotellaceae</taxon>
        <taxon>Hoylesella</taxon>
    </lineage>
</organism>